<reference evidence="1 2" key="1">
    <citation type="journal article" date="2019" name="Sci. Rep.">
        <title>Comparative genomics of chytrid fungi reveal insights into the obligate biotrophic and pathogenic lifestyle of Synchytrium endobioticum.</title>
        <authorList>
            <person name="van de Vossenberg B.T.L.H."/>
            <person name="Warris S."/>
            <person name="Nguyen H.D.T."/>
            <person name="van Gent-Pelzer M.P.E."/>
            <person name="Joly D.L."/>
            <person name="van de Geest H.C."/>
            <person name="Bonants P.J.M."/>
            <person name="Smith D.S."/>
            <person name="Levesque C.A."/>
            <person name="van der Lee T.A.J."/>
        </authorList>
    </citation>
    <scope>NUCLEOTIDE SEQUENCE [LARGE SCALE GENOMIC DNA]</scope>
    <source>
        <strain evidence="1 2">MB42</strain>
    </source>
</reference>
<sequence>MLPTLDKCARVGTRHETGGALSDPVVSTVINQPPPRTRACVKLPSSAEDLVVGITLIRSHREDDNMKSLNITTMLLVAKVISMAASYAVAYKSEPLKEVYYQINHDGANHRAASYHYGFDDVPDQEEDDDNAPKVIYVNQKICPMKYSIVVEKEPCLCVEEHEKSHIDEKNVYVEEKPKFLSHGSSGIY</sequence>
<accession>A0A507CZ61</accession>
<comment type="caution">
    <text evidence="1">The sequence shown here is derived from an EMBL/GenBank/DDBJ whole genome shotgun (WGS) entry which is preliminary data.</text>
</comment>
<evidence type="ECO:0000313" key="1">
    <source>
        <dbReference type="EMBL" id="TPX44358.1"/>
    </source>
</evidence>
<organism evidence="1 2">
    <name type="scientific">Synchytrium endobioticum</name>
    <dbReference type="NCBI Taxonomy" id="286115"/>
    <lineage>
        <taxon>Eukaryota</taxon>
        <taxon>Fungi</taxon>
        <taxon>Fungi incertae sedis</taxon>
        <taxon>Chytridiomycota</taxon>
        <taxon>Chytridiomycota incertae sedis</taxon>
        <taxon>Chytridiomycetes</taxon>
        <taxon>Synchytriales</taxon>
        <taxon>Synchytriaceae</taxon>
        <taxon>Synchytrium</taxon>
    </lineage>
</organism>
<keyword evidence="2" id="KW-1185">Reference proteome</keyword>
<dbReference type="AlphaFoldDB" id="A0A507CZ61"/>
<proteinExistence type="predicted"/>
<gene>
    <name evidence="1" type="ORF">SeMB42_g04358</name>
</gene>
<dbReference type="Proteomes" id="UP000317494">
    <property type="component" value="Unassembled WGS sequence"/>
</dbReference>
<dbReference type="EMBL" id="QEAN01000174">
    <property type="protein sequence ID" value="TPX44358.1"/>
    <property type="molecule type" value="Genomic_DNA"/>
</dbReference>
<dbReference type="VEuPathDB" id="FungiDB:SeMB42_g04358"/>
<protein>
    <submittedName>
        <fullName evidence="1">Uncharacterized protein</fullName>
    </submittedName>
</protein>
<name>A0A507CZ61_9FUNG</name>
<evidence type="ECO:0000313" key="2">
    <source>
        <dbReference type="Proteomes" id="UP000317494"/>
    </source>
</evidence>